<gene>
    <name evidence="2" type="ORF">Q664_02920</name>
</gene>
<keyword evidence="1" id="KW-0812">Transmembrane</keyword>
<sequence length="274" mass="29711">MESLSPAQPPAASEARCPAHPQKPVLGACARCGTFFCEYDRETVNGKDYCDTCAEHPDVDYLEAFRLKYWGKRDAWTWLVGFGAVFNFFAGAIILANELVNKDTGNTGLLLGLIALVGSGVGVCFWMGMPFARLALCFVPIASLFVSGFVAGAEAVGRGIWPVIITFVMYNNTRNKLFFKEEVSREALQKAWHLYSNNTVARAGFMLSFLSLLIGVLAPISLLCSIIGLRRVNPTATPPVGRKGQAIAGIVISSVSLVGWGTFFGATLLKMLLR</sequence>
<feature type="transmembrane region" description="Helical" evidence="1">
    <location>
        <begin position="200"/>
        <end position="228"/>
    </location>
</feature>
<dbReference type="Proteomes" id="UP000028547">
    <property type="component" value="Unassembled WGS sequence"/>
</dbReference>
<feature type="transmembrane region" description="Helical" evidence="1">
    <location>
        <begin position="108"/>
        <end position="127"/>
    </location>
</feature>
<name>A0A084T193_9BACT</name>
<proteinExistence type="predicted"/>
<feature type="transmembrane region" description="Helical" evidence="1">
    <location>
        <begin position="248"/>
        <end position="269"/>
    </location>
</feature>
<keyword evidence="1" id="KW-1133">Transmembrane helix</keyword>
<comment type="caution">
    <text evidence="2">The sequence shown here is derived from an EMBL/GenBank/DDBJ whole genome shotgun (WGS) entry which is preliminary data.</text>
</comment>
<protein>
    <recommendedName>
        <fullName evidence="4">DUF4190 domain-containing protein</fullName>
    </recommendedName>
</protein>
<evidence type="ECO:0000256" key="1">
    <source>
        <dbReference type="SAM" id="Phobius"/>
    </source>
</evidence>
<keyword evidence="1" id="KW-0472">Membrane</keyword>
<reference evidence="2 3" key="1">
    <citation type="submission" date="2014-07" db="EMBL/GenBank/DDBJ databases">
        <title>Draft Genome Sequence of Gephyronic Acid Producer, Cystobacter violaceus Strain Cb vi76.</title>
        <authorList>
            <person name="Stevens D.C."/>
            <person name="Young J."/>
            <person name="Carmichael R."/>
            <person name="Tan J."/>
            <person name="Taylor R.E."/>
        </authorList>
    </citation>
    <scope>NUCLEOTIDE SEQUENCE [LARGE SCALE GENOMIC DNA]</scope>
    <source>
        <strain evidence="2 3">Cb vi76</strain>
    </source>
</reference>
<dbReference type="AlphaFoldDB" id="A0A084T193"/>
<evidence type="ECO:0008006" key="4">
    <source>
        <dbReference type="Google" id="ProtNLM"/>
    </source>
</evidence>
<organism evidence="2 3">
    <name type="scientific">Archangium violaceum Cb vi76</name>
    <dbReference type="NCBI Taxonomy" id="1406225"/>
    <lineage>
        <taxon>Bacteria</taxon>
        <taxon>Pseudomonadati</taxon>
        <taxon>Myxococcota</taxon>
        <taxon>Myxococcia</taxon>
        <taxon>Myxococcales</taxon>
        <taxon>Cystobacterineae</taxon>
        <taxon>Archangiaceae</taxon>
        <taxon>Archangium</taxon>
    </lineage>
</organism>
<dbReference type="EMBL" id="JPMI01000011">
    <property type="protein sequence ID" value="KFA94478.1"/>
    <property type="molecule type" value="Genomic_DNA"/>
</dbReference>
<evidence type="ECO:0000313" key="3">
    <source>
        <dbReference type="Proteomes" id="UP000028547"/>
    </source>
</evidence>
<evidence type="ECO:0000313" key="2">
    <source>
        <dbReference type="EMBL" id="KFA94478.1"/>
    </source>
</evidence>
<accession>A0A084T193</accession>
<feature type="transmembrane region" description="Helical" evidence="1">
    <location>
        <begin position="75"/>
        <end position="96"/>
    </location>
</feature>
<dbReference type="RefSeq" id="WP_043389600.1">
    <property type="nucleotide sequence ID" value="NZ_JPMI01000011.1"/>
</dbReference>